<feature type="domain" description="N-acetyltransferase" evidence="3">
    <location>
        <begin position="2"/>
        <end position="151"/>
    </location>
</feature>
<dbReference type="Pfam" id="PF00583">
    <property type="entry name" value="Acetyltransf_1"/>
    <property type="match status" value="1"/>
</dbReference>
<dbReference type="InterPro" id="IPR016181">
    <property type="entry name" value="Acyl_CoA_acyltransferase"/>
</dbReference>
<comment type="caution">
    <text evidence="4">The sequence shown here is derived from an EMBL/GenBank/DDBJ whole genome shotgun (WGS) entry which is preliminary data.</text>
</comment>
<keyword evidence="5" id="KW-1185">Reference proteome</keyword>
<name>A0A8T4HAP9_9SPHI</name>
<dbReference type="SUPFAM" id="SSF55729">
    <property type="entry name" value="Acyl-CoA N-acyltransferases (Nat)"/>
    <property type="match status" value="1"/>
</dbReference>
<evidence type="ECO:0000256" key="1">
    <source>
        <dbReference type="ARBA" id="ARBA00022679"/>
    </source>
</evidence>
<evidence type="ECO:0000313" key="5">
    <source>
        <dbReference type="Proteomes" id="UP000679691"/>
    </source>
</evidence>
<sequence>MTNFQKLGNQDIPLILQMMQDFYAIDDYAIDMDTSKHNFELLLANPSYGQAFLIQEDGLTLGYLILAYVFSFEFQGRVAILDELYLSAAARGKGLGKAAVLYAQDYALEEGCKRMFLEVESHNERAQKLYEQLGFDFHPRKIMSHLLQKRN</sequence>
<dbReference type="InterPro" id="IPR000182">
    <property type="entry name" value="GNAT_dom"/>
</dbReference>
<evidence type="ECO:0000256" key="2">
    <source>
        <dbReference type="ARBA" id="ARBA00023315"/>
    </source>
</evidence>
<dbReference type="RefSeq" id="WP_353546995.1">
    <property type="nucleotide sequence ID" value="NZ_JAGKSB010000007.1"/>
</dbReference>
<accession>A0A8T4HAP9</accession>
<organism evidence="4 5">
    <name type="scientific">Rhinopithecimicrobium faecis</name>
    <dbReference type="NCBI Taxonomy" id="2820698"/>
    <lineage>
        <taxon>Bacteria</taxon>
        <taxon>Pseudomonadati</taxon>
        <taxon>Bacteroidota</taxon>
        <taxon>Sphingobacteriia</taxon>
        <taxon>Sphingobacteriales</taxon>
        <taxon>Sphingobacteriaceae</taxon>
        <taxon>Rhinopithecimicrobium</taxon>
    </lineage>
</organism>
<dbReference type="InterPro" id="IPR050680">
    <property type="entry name" value="YpeA/RimI_acetyltransf"/>
</dbReference>
<dbReference type="CDD" id="cd04301">
    <property type="entry name" value="NAT_SF"/>
    <property type="match status" value="1"/>
</dbReference>
<dbReference type="GO" id="GO:0016747">
    <property type="term" value="F:acyltransferase activity, transferring groups other than amino-acyl groups"/>
    <property type="evidence" value="ECO:0007669"/>
    <property type="project" value="InterPro"/>
</dbReference>
<keyword evidence="1" id="KW-0808">Transferase</keyword>
<reference evidence="4" key="1">
    <citation type="submission" date="2021-03" db="EMBL/GenBank/DDBJ databases">
        <authorList>
            <person name="Lu T."/>
            <person name="Wang Q."/>
            <person name="Han X."/>
        </authorList>
    </citation>
    <scope>NUCLEOTIDE SEQUENCE</scope>
    <source>
        <strain evidence="4">WQ 2009</strain>
    </source>
</reference>
<protein>
    <submittedName>
        <fullName evidence="4">GNAT family N-acetyltransferase</fullName>
    </submittedName>
</protein>
<dbReference type="PROSITE" id="PS51186">
    <property type="entry name" value="GNAT"/>
    <property type="match status" value="1"/>
</dbReference>
<dbReference type="PANTHER" id="PTHR43420">
    <property type="entry name" value="ACETYLTRANSFERASE"/>
    <property type="match status" value="1"/>
</dbReference>
<dbReference type="AlphaFoldDB" id="A0A8T4HAP9"/>
<dbReference type="Gene3D" id="3.40.630.30">
    <property type="match status" value="1"/>
</dbReference>
<keyword evidence="2" id="KW-0012">Acyltransferase</keyword>
<evidence type="ECO:0000313" key="4">
    <source>
        <dbReference type="EMBL" id="MBP3943503.1"/>
    </source>
</evidence>
<dbReference type="Proteomes" id="UP000679691">
    <property type="component" value="Unassembled WGS sequence"/>
</dbReference>
<dbReference type="EMBL" id="JAGKSB010000007">
    <property type="protein sequence ID" value="MBP3943503.1"/>
    <property type="molecule type" value="Genomic_DNA"/>
</dbReference>
<dbReference type="PANTHER" id="PTHR43420:SF47">
    <property type="entry name" value="N-ACETYLTRANSFERASE DOMAIN-CONTAINING PROTEIN"/>
    <property type="match status" value="1"/>
</dbReference>
<evidence type="ECO:0000259" key="3">
    <source>
        <dbReference type="PROSITE" id="PS51186"/>
    </source>
</evidence>
<gene>
    <name evidence="4" type="ORF">J5U18_07990</name>
</gene>
<proteinExistence type="predicted"/>